<dbReference type="GeneID" id="110983952"/>
<keyword evidence="3" id="KW-1185">Reference proteome</keyword>
<organism evidence="3 4">
    <name type="scientific">Acanthaster planci</name>
    <name type="common">Crown-of-thorns starfish</name>
    <dbReference type="NCBI Taxonomy" id="133434"/>
    <lineage>
        <taxon>Eukaryota</taxon>
        <taxon>Metazoa</taxon>
        <taxon>Echinodermata</taxon>
        <taxon>Eleutherozoa</taxon>
        <taxon>Asterozoa</taxon>
        <taxon>Asteroidea</taxon>
        <taxon>Valvatacea</taxon>
        <taxon>Valvatida</taxon>
        <taxon>Acanthasteridae</taxon>
        <taxon>Acanthaster</taxon>
    </lineage>
</organism>
<feature type="region of interest" description="Disordered" evidence="1">
    <location>
        <begin position="403"/>
        <end position="512"/>
    </location>
</feature>
<sequence>MNRGEGAKFAAKAKSGQIGIYLFKDTKPNRNKKFGYKQKSQAFPIRKVTTGRDSEVENKPVPTKKPTAEKSSLQKNHSTNAKDLKSGRETITSDTTYNRKQSSKDFVKKNVQKFSEKTKEESKDTNTVALTQDQLNAILKSIGQITGSEKVASIEIENGNVKVNAPNQEPPKDKPGDSTKDSKPDKEFDSEHSKKECEDNISPVSTENILSLLGKLGTRTPSPVLSSKPPTPSKAPASVVITTASHSPKKDSGPKTEKQRKDEVTKDEKTGGTNQIGSKEKEVAGQLEFSHLSLAERKRRRWQQERDELAALEQQLTLQGKHAREVIANKTAMAHHETNMPEYHDRNQAPSRNTPQADTTKSPRDTFSLETSPRVVAPSSLSVIETQRIVPAAMRSSFLIGGQGSAGSRLDDHNTQVKRRQQQEWLKELEQQRIEAHERKEQEKKRQQEFESNLAHQWAEPVDVPKTGQISNGQLKVQDDSAMIRQTDRKVDNEEEIEQPHSAPPQGSWVRDDRGSVMKMSENRSHIRAHNLLLDPAEIERREAQRVKHMEHMLAVKAQVEEKQRLKKEAEERRRQEEAEEEKRLGQIRMNTQHQYELERNKQKRKEEDEAARHRALAESMQVAYLEAQQEKHQKRLDKLAKMGHDTSNLRRSWDNQQEVSQHQQPNSQLAYKASPRPEQPTVPQPVQYSPTVLEPVVIDHKTSHAVERPTMVDAFTSPVYDQAVQTEFHFPPRENVMLQGGLLEREPSAHIEYKPERQEAGHELRGKDKKIVQTQMHNDQGRKRTVQKEAQEGNTRPVRQTSRASSAGSEQEYSQKSFRKTEKPVWGASTKSKKAQRNSDKDLTVSKRKREERRQQRAAELLAAQERNAPRRLLKTKKPTPVGGIQTEAIQGSKPMQSRVRGNLDRNHNQEHHQGRRNSVQDQVETQMWAEENSNLPDSPPLRNGDFVPFLRTEEPVSLSEDSVPVTPESLQMQRQRKTMNTVITDENDRGRREDRFRLPVQNERSKFSQQDPLLNPDRLKDSEQRQERILQQLSHLRQGLMMKQREMELGLNSSNNL</sequence>
<feature type="region of interest" description="Disordered" evidence="1">
    <location>
        <begin position="332"/>
        <end position="375"/>
    </location>
</feature>
<feature type="region of interest" description="Disordered" evidence="1">
    <location>
        <begin position="158"/>
        <end position="305"/>
    </location>
</feature>
<feature type="region of interest" description="Disordered" evidence="1">
    <location>
        <begin position="1001"/>
        <end position="1026"/>
    </location>
</feature>
<dbReference type="CTD" id="285331"/>
<feature type="region of interest" description="Disordered" evidence="1">
    <location>
        <begin position="775"/>
        <end position="902"/>
    </location>
</feature>
<protein>
    <submittedName>
        <fullName evidence="4">Coiled-coil domain-containing protein 66-like isoform X1</fullName>
    </submittedName>
</protein>
<reference evidence="4" key="1">
    <citation type="submission" date="2025-08" db="UniProtKB">
        <authorList>
            <consortium name="RefSeq"/>
        </authorList>
    </citation>
    <scope>IDENTIFICATION</scope>
</reference>
<feature type="compositionally biased region" description="Basic and acidic residues" evidence="1">
    <location>
        <begin position="563"/>
        <end position="585"/>
    </location>
</feature>
<dbReference type="AlphaFoldDB" id="A0A8B7Z319"/>
<evidence type="ECO:0000256" key="1">
    <source>
        <dbReference type="SAM" id="MobiDB-lite"/>
    </source>
</evidence>
<feature type="domain" description="CCDC66" evidence="2">
    <location>
        <begin position="514"/>
        <end position="649"/>
    </location>
</feature>
<feature type="compositionally biased region" description="Basic and acidic residues" evidence="1">
    <location>
        <begin position="596"/>
        <end position="615"/>
    </location>
</feature>
<feature type="compositionally biased region" description="Polar residues" evidence="1">
    <location>
        <begin position="793"/>
        <end position="817"/>
    </location>
</feature>
<dbReference type="PANTHER" id="PTHR22736">
    <property type="entry name" value="COILED-COIL DOMAIN-CONTAINING PROTEIN 66"/>
    <property type="match status" value="1"/>
</dbReference>
<accession>A0A8B7Z319</accession>
<feature type="compositionally biased region" description="Basic and acidic residues" evidence="1">
    <location>
        <begin position="780"/>
        <end position="792"/>
    </location>
</feature>
<feature type="compositionally biased region" description="Polar residues" evidence="1">
    <location>
        <begin position="655"/>
        <end position="670"/>
    </location>
</feature>
<evidence type="ECO:0000313" key="4">
    <source>
        <dbReference type="RefSeq" id="XP_022099362.1"/>
    </source>
</evidence>
<dbReference type="GO" id="GO:0005874">
    <property type="term" value="C:microtubule"/>
    <property type="evidence" value="ECO:0007669"/>
    <property type="project" value="TreeGrafter"/>
</dbReference>
<evidence type="ECO:0000259" key="2">
    <source>
        <dbReference type="Pfam" id="PF15236"/>
    </source>
</evidence>
<feature type="compositionally biased region" description="Basic and acidic residues" evidence="1">
    <location>
        <begin position="334"/>
        <end position="347"/>
    </location>
</feature>
<dbReference type="GO" id="GO:0005929">
    <property type="term" value="C:cilium"/>
    <property type="evidence" value="ECO:0007669"/>
    <property type="project" value="TreeGrafter"/>
</dbReference>
<dbReference type="InterPro" id="IPR039183">
    <property type="entry name" value="CCD66"/>
</dbReference>
<feature type="region of interest" description="Disordered" evidence="1">
    <location>
        <begin position="28"/>
        <end position="104"/>
    </location>
</feature>
<dbReference type="GO" id="GO:0060271">
    <property type="term" value="P:cilium assembly"/>
    <property type="evidence" value="ECO:0007669"/>
    <property type="project" value="TreeGrafter"/>
</dbReference>
<feature type="region of interest" description="Disordered" evidence="1">
    <location>
        <begin position="655"/>
        <end position="688"/>
    </location>
</feature>
<feature type="compositionally biased region" description="Polar residues" evidence="1">
    <location>
        <begin position="348"/>
        <end position="360"/>
    </location>
</feature>
<feature type="compositionally biased region" description="Polar residues" evidence="1">
    <location>
        <begin position="69"/>
        <end position="79"/>
    </location>
</feature>
<dbReference type="GO" id="GO:0008017">
    <property type="term" value="F:microtubule binding"/>
    <property type="evidence" value="ECO:0007669"/>
    <property type="project" value="TreeGrafter"/>
</dbReference>
<dbReference type="RefSeq" id="XP_022099362.1">
    <property type="nucleotide sequence ID" value="XM_022243670.1"/>
</dbReference>
<evidence type="ECO:0000313" key="3">
    <source>
        <dbReference type="Proteomes" id="UP000694845"/>
    </source>
</evidence>
<feature type="compositionally biased region" description="Polar residues" evidence="1">
    <location>
        <begin position="89"/>
        <end position="100"/>
    </location>
</feature>
<feature type="compositionally biased region" description="Basic and acidic residues" evidence="1">
    <location>
        <begin position="409"/>
        <end position="449"/>
    </location>
</feature>
<proteinExistence type="predicted"/>
<dbReference type="OrthoDB" id="10042846at2759"/>
<dbReference type="PANTHER" id="PTHR22736:SF2">
    <property type="entry name" value="COILED-COIL DOMAIN-CONTAINING PROTEIN 66"/>
    <property type="match status" value="1"/>
</dbReference>
<feature type="compositionally biased region" description="Basic and acidic residues" evidence="1">
    <location>
        <begin position="170"/>
        <end position="198"/>
    </location>
</feature>
<dbReference type="OMA" id="SSENDWA"/>
<name>A0A8B7Z319_ACAPL</name>
<feature type="compositionally biased region" description="Basic and acidic residues" evidence="1">
    <location>
        <begin position="248"/>
        <end position="270"/>
    </location>
</feature>
<dbReference type="Proteomes" id="UP000694845">
    <property type="component" value="Unplaced"/>
</dbReference>
<feature type="compositionally biased region" description="Polar residues" evidence="1">
    <location>
        <begin position="970"/>
        <end position="979"/>
    </location>
</feature>
<dbReference type="InterPro" id="IPR040467">
    <property type="entry name" value="CCDC66_dom"/>
</dbReference>
<gene>
    <name evidence="4" type="primary">LOC110983952</name>
</gene>
<feature type="region of interest" description="Disordered" evidence="1">
    <location>
        <begin position="563"/>
        <end position="615"/>
    </location>
</feature>
<feature type="compositionally biased region" description="Low complexity" evidence="1">
    <location>
        <begin position="859"/>
        <end position="868"/>
    </location>
</feature>
<dbReference type="KEGG" id="aplc:110983952"/>
<feature type="region of interest" description="Disordered" evidence="1">
    <location>
        <begin position="960"/>
        <end position="979"/>
    </location>
</feature>
<dbReference type="Pfam" id="PF15236">
    <property type="entry name" value="CCDC66"/>
    <property type="match status" value="1"/>
</dbReference>